<evidence type="ECO:0000256" key="3">
    <source>
        <dbReference type="ARBA" id="ARBA00023163"/>
    </source>
</evidence>
<evidence type="ECO:0000256" key="2">
    <source>
        <dbReference type="ARBA" id="ARBA00023125"/>
    </source>
</evidence>
<keyword evidence="4" id="KW-0539">Nucleus</keyword>
<keyword evidence="1 4" id="KW-0805">Transcription regulation</keyword>
<evidence type="ECO:0000256" key="5">
    <source>
        <dbReference type="SAM" id="MobiDB-lite"/>
    </source>
</evidence>
<dbReference type="Proteomes" id="UP001161247">
    <property type="component" value="Chromosome 1"/>
</dbReference>
<name>A0AAV1C7S1_OLDCO</name>
<dbReference type="Pfam" id="PF03479">
    <property type="entry name" value="PCC"/>
    <property type="match status" value="1"/>
</dbReference>
<dbReference type="SUPFAM" id="SSF117856">
    <property type="entry name" value="AF0104/ALDC/Ptd012-like"/>
    <property type="match status" value="1"/>
</dbReference>
<keyword evidence="2 4" id="KW-0238">DNA-binding</keyword>
<keyword evidence="8" id="KW-1185">Reference proteome</keyword>
<keyword evidence="3 4" id="KW-0804">Transcription</keyword>
<feature type="domain" description="PPC" evidence="6">
    <location>
        <begin position="142"/>
        <end position="279"/>
    </location>
</feature>
<organism evidence="7 8">
    <name type="scientific">Oldenlandia corymbosa var. corymbosa</name>
    <dbReference type="NCBI Taxonomy" id="529605"/>
    <lineage>
        <taxon>Eukaryota</taxon>
        <taxon>Viridiplantae</taxon>
        <taxon>Streptophyta</taxon>
        <taxon>Embryophyta</taxon>
        <taxon>Tracheophyta</taxon>
        <taxon>Spermatophyta</taxon>
        <taxon>Magnoliopsida</taxon>
        <taxon>eudicotyledons</taxon>
        <taxon>Gunneridae</taxon>
        <taxon>Pentapetalae</taxon>
        <taxon>asterids</taxon>
        <taxon>lamiids</taxon>
        <taxon>Gentianales</taxon>
        <taxon>Rubiaceae</taxon>
        <taxon>Rubioideae</taxon>
        <taxon>Spermacoceae</taxon>
        <taxon>Hedyotis-Oldenlandia complex</taxon>
        <taxon>Oldenlandia</taxon>
    </lineage>
</organism>
<dbReference type="EMBL" id="OX459118">
    <property type="protein sequence ID" value="CAI9091447.1"/>
    <property type="molecule type" value="Genomic_DNA"/>
</dbReference>
<comment type="domain">
    <text evidence="4">The PPC domain mediates interactions between AHL proteins.</text>
</comment>
<gene>
    <name evidence="7" type="ORF">OLC1_LOCUS3371</name>
</gene>
<evidence type="ECO:0000256" key="1">
    <source>
        <dbReference type="ARBA" id="ARBA00023015"/>
    </source>
</evidence>
<evidence type="ECO:0000313" key="7">
    <source>
        <dbReference type="EMBL" id="CAI9091447.1"/>
    </source>
</evidence>
<dbReference type="Gene3D" id="3.30.1330.80">
    <property type="entry name" value="Hypothetical protein, similar to alpha- acetolactate decarboxylase, domain 2"/>
    <property type="match status" value="1"/>
</dbReference>
<evidence type="ECO:0000259" key="6">
    <source>
        <dbReference type="PROSITE" id="PS51742"/>
    </source>
</evidence>
<comment type="function">
    <text evidence="4">Transcription factor that specifically binds AT-rich DNA sequences related to the nuclear matrix attachment regions (MARs).</text>
</comment>
<dbReference type="InterPro" id="IPR039605">
    <property type="entry name" value="AHL"/>
</dbReference>
<evidence type="ECO:0000256" key="4">
    <source>
        <dbReference type="RuleBase" id="RU367031"/>
    </source>
</evidence>
<feature type="region of interest" description="Disordered" evidence="5">
    <location>
        <begin position="1"/>
        <end position="140"/>
    </location>
</feature>
<sequence>MEPNESGGLGSYFHPQQPPQPPSPLNHAPPTSSVNASPNNGILSNASNPASSATAPTSSPMVYSSHSVPAAVSSGGLVEVKRKRGRPRKYNTPGEAAAAKRQSSAAAISSPKKKDLAFSGGTGGVAPSSSKKFHPSALGDSGQSFTPHIINVVAGEDVRQKIRMFMQQSKREICIISASGYVSNVTLRQPSASGGNVSYEGQFHINTLSGSYVRTEHGERTGGLSICVSTSDGQILGGGVDGPLMAAGPIQVVVATFVMEVKKEVVSGARGGEASGGKSPSPIGGASNSGVSMWHIDSSYPSIGGSQFMIQSQPQSQSELASTFTVDGLEGASQSDFAAIFPKWQHPRSQSKLDNDT</sequence>
<evidence type="ECO:0000313" key="8">
    <source>
        <dbReference type="Proteomes" id="UP001161247"/>
    </source>
</evidence>
<feature type="region of interest" description="Disordered" evidence="5">
    <location>
        <begin position="268"/>
        <end position="290"/>
    </location>
</feature>
<dbReference type="InterPro" id="IPR005175">
    <property type="entry name" value="PPC_dom"/>
</dbReference>
<dbReference type="CDD" id="cd11378">
    <property type="entry name" value="DUF296"/>
    <property type="match status" value="1"/>
</dbReference>
<feature type="compositionally biased region" description="Low complexity" evidence="5">
    <location>
        <begin position="96"/>
        <end position="110"/>
    </location>
</feature>
<proteinExistence type="predicted"/>
<comment type="subcellular location">
    <subcellularLocation>
        <location evidence="4">Nucleus</location>
    </subcellularLocation>
</comment>
<dbReference type="PANTHER" id="PTHR31500:SF68">
    <property type="entry name" value="AT-HOOK MOTIF NUCLEAR-LOCALIZED PROTEIN 14"/>
    <property type="match status" value="1"/>
</dbReference>
<dbReference type="AlphaFoldDB" id="A0AAV1C7S1"/>
<feature type="compositionally biased region" description="Low complexity" evidence="5">
    <location>
        <begin position="44"/>
        <end position="60"/>
    </location>
</feature>
<dbReference type="PROSITE" id="PS51742">
    <property type="entry name" value="PPC"/>
    <property type="match status" value="1"/>
</dbReference>
<dbReference type="PANTHER" id="PTHR31500">
    <property type="entry name" value="AT-HOOK MOTIF NUCLEAR-LOCALIZED PROTEIN 9"/>
    <property type="match status" value="1"/>
</dbReference>
<accession>A0AAV1C7S1</accession>
<dbReference type="GO" id="GO:0003680">
    <property type="term" value="F:minor groove of adenine-thymine-rich DNA binding"/>
    <property type="evidence" value="ECO:0007669"/>
    <property type="project" value="UniProtKB-UniRule"/>
</dbReference>
<protein>
    <recommendedName>
        <fullName evidence="4">AT-hook motif nuclear-localized protein</fullName>
    </recommendedName>
</protein>
<feature type="compositionally biased region" description="Polar residues" evidence="5">
    <location>
        <begin position="31"/>
        <end position="43"/>
    </location>
</feature>
<reference evidence="7" key="1">
    <citation type="submission" date="2023-03" db="EMBL/GenBank/DDBJ databases">
        <authorList>
            <person name="Julca I."/>
        </authorList>
    </citation>
    <scope>NUCLEOTIDE SEQUENCE</scope>
</reference>
<dbReference type="GO" id="GO:0005634">
    <property type="term" value="C:nucleus"/>
    <property type="evidence" value="ECO:0007669"/>
    <property type="project" value="UniProtKB-SubCell"/>
</dbReference>